<dbReference type="RefSeq" id="WP_072909050.1">
    <property type="nucleotide sequence ID" value="NZ_FQZT01000009.1"/>
</dbReference>
<dbReference type="PANTHER" id="PTHR40072:SF1">
    <property type="entry name" value="MOLYBDOPTERIN-GUANINE DINUCLEOTIDE BIOSYNTHESIS ADAPTER PROTEIN"/>
    <property type="match status" value="1"/>
</dbReference>
<reference evidence="2 3" key="1">
    <citation type="submission" date="2016-11" db="EMBL/GenBank/DDBJ databases">
        <authorList>
            <person name="Jaros S."/>
            <person name="Januszkiewicz K."/>
            <person name="Wedrychowicz H."/>
        </authorList>
    </citation>
    <scope>NUCLEOTIDE SEQUENCE [LARGE SCALE GENOMIC DNA]</scope>
    <source>
        <strain evidence="2 3">DSM 5091</strain>
    </source>
</reference>
<dbReference type="InterPro" id="IPR027417">
    <property type="entry name" value="P-loop_NTPase"/>
</dbReference>
<feature type="domain" description="Molybdopterin-guanine dinucleotide biosynthesis protein B (MobB)" evidence="1">
    <location>
        <begin position="9"/>
        <end position="142"/>
    </location>
</feature>
<dbReference type="Proteomes" id="UP000184171">
    <property type="component" value="Unassembled WGS sequence"/>
</dbReference>
<evidence type="ECO:0000259" key="1">
    <source>
        <dbReference type="Pfam" id="PF03205"/>
    </source>
</evidence>
<dbReference type="STRING" id="1122189.SAMN02745165_02471"/>
<keyword evidence="3" id="KW-1185">Reference proteome</keyword>
<evidence type="ECO:0000313" key="3">
    <source>
        <dbReference type="Proteomes" id="UP000184171"/>
    </source>
</evidence>
<dbReference type="OrthoDB" id="9786803at2"/>
<dbReference type="Gene3D" id="3.40.50.300">
    <property type="entry name" value="P-loop containing nucleotide triphosphate hydrolases"/>
    <property type="match status" value="1"/>
</dbReference>
<name>A0A1M6JQ27_MALRU</name>
<evidence type="ECO:0000313" key="2">
    <source>
        <dbReference type="EMBL" id="SHJ48827.1"/>
    </source>
</evidence>
<dbReference type="AlphaFoldDB" id="A0A1M6JQ27"/>
<organism evidence="2 3">
    <name type="scientific">Malonomonas rubra DSM 5091</name>
    <dbReference type="NCBI Taxonomy" id="1122189"/>
    <lineage>
        <taxon>Bacteria</taxon>
        <taxon>Pseudomonadati</taxon>
        <taxon>Thermodesulfobacteriota</taxon>
        <taxon>Desulfuromonadia</taxon>
        <taxon>Desulfuromonadales</taxon>
        <taxon>Geopsychrobacteraceae</taxon>
        <taxon>Malonomonas</taxon>
    </lineage>
</organism>
<dbReference type="SUPFAM" id="SSF52540">
    <property type="entry name" value="P-loop containing nucleoside triphosphate hydrolases"/>
    <property type="match status" value="1"/>
</dbReference>
<proteinExistence type="predicted"/>
<protein>
    <submittedName>
        <fullName evidence="2">Molybdopterin guanine dinucleotide biosynthesis accessory protein MobB</fullName>
    </submittedName>
</protein>
<sequence>MSQTPPPAVSFIARSGTGKTTLVTKLISELKSRGYKVGAIKHDAHKFEIDHPGKDSYRFTESGADSMLISSSSKLALVKQHQQTPEISELVEDYFPDVDIVLVEGFKKLGLPKIEVHRREHGNNLITRGQSKDDSLIAVATDSELDIDVPQLDLNSPAAIADFLVAKLELKS</sequence>
<dbReference type="EMBL" id="FQZT01000009">
    <property type="protein sequence ID" value="SHJ48827.1"/>
    <property type="molecule type" value="Genomic_DNA"/>
</dbReference>
<dbReference type="Pfam" id="PF03205">
    <property type="entry name" value="MobB"/>
    <property type="match status" value="1"/>
</dbReference>
<accession>A0A1M6JQ27</accession>
<dbReference type="NCBIfam" id="TIGR00176">
    <property type="entry name" value="mobB"/>
    <property type="match status" value="1"/>
</dbReference>
<gene>
    <name evidence="2" type="ORF">SAMN02745165_02471</name>
</gene>
<dbReference type="PANTHER" id="PTHR40072">
    <property type="entry name" value="MOLYBDOPTERIN-GUANINE DINUCLEOTIDE BIOSYNTHESIS ADAPTER PROTEIN-RELATED"/>
    <property type="match status" value="1"/>
</dbReference>
<dbReference type="GO" id="GO:0005525">
    <property type="term" value="F:GTP binding"/>
    <property type="evidence" value="ECO:0007669"/>
    <property type="project" value="InterPro"/>
</dbReference>
<dbReference type="InterPro" id="IPR052539">
    <property type="entry name" value="MGD_biosynthesis_adapter"/>
</dbReference>
<dbReference type="InterPro" id="IPR004435">
    <property type="entry name" value="MobB_dom"/>
</dbReference>
<dbReference type="GO" id="GO:0006777">
    <property type="term" value="P:Mo-molybdopterin cofactor biosynthetic process"/>
    <property type="evidence" value="ECO:0007669"/>
    <property type="project" value="InterPro"/>
</dbReference>
<dbReference type="CDD" id="cd03116">
    <property type="entry name" value="MobB"/>
    <property type="match status" value="1"/>
</dbReference>